<reference evidence="1" key="1">
    <citation type="submission" date="2020-08" db="EMBL/GenBank/DDBJ databases">
        <title>Whole genome shotgun sequence of Actinocatenispora sera NBRC 101916.</title>
        <authorList>
            <person name="Komaki H."/>
            <person name="Tamura T."/>
        </authorList>
    </citation>
    <scope>NUCLEOTIDE SEQUENCE</scope>
    <source>
        <strain evidence="1">NBRC 101916</strain>
    </source>
</reference>
<organism evidence="1 2">
    <name type="scientific">Actinocatenispora sera</name>
    <dbReference type="NCBI Taxonomy" id="390989"/>
    <lineage>
        <taxon>Bacteria</taxon>
        <taxon>Bacillati</taxon>
        <taxon>Actinomycetota</taxon>
        <taxon>Actinomycetes</taxon>
        <taxon>Micromonosporales</taxon>
        <taxon>Micromonosporaceae</taxon>
        <taxon>Actinocatenispora</taxon>
    </lineage>
</organism>
<dbReference type="Proteomes" id="UP000680750">
    <property type="component" value="Chromosome"/>
</dbReference>
<accession>A0A810KZZ4</accession>
<evidence type="ECO:0000313" key="2">
    <source>
        <dbReference type="Proteomes" id="UP000680750"/>
    </source>
</evidence>
<sequence length="117" mass="12697">MARRERDVQQPPNLQIEILDRLAIDDLIGKVHSAAAQPGAADRVRGWRSEHGTEHATPLARSFVVIGPTLMFLHPCPDGVVLPFAAYPDGSTKVYTDAEHAGESFYRDAEPGANPPA</sequence>
<dbReference type="EMBL" id="AP023354">
    <property type="protein sequence ID" value="BCJ28517.1"/>
    <property type="molecule type" value="Genomic_DNA"/>
</dbReference>
<name>A0A810KZZ4_9ACTN</name>
<protein>
    <submittedName>
        <fullName evidence="1">Uncharacterized protein</fullName>
    </submittedName>
</protein>
<dbReference type="AlphaFoldDB" id="A0A810KZZ4"/>
<proteinExistence type="predicted"/>
<gene>
    <name evidence="1" type="ORF">Asera_26250</name>
</gene>
<keyword evidence="2" id="KW-1185">Reference proteome</keyword>
<evidence type="ECO:0000313" key="1">
    <source>
        <dbReference type="EMBL" id="BCJ28517.1"/>
    </source>
</evidence>
<dbReference type="KEGG" id="aser:Asera_26250"/>